<dbReference type="Gene3D" id="2.40.50.100">
    <property type="match status" value="1"/>
</dbReference>
<dbReference type="PANTHER" id="PTHR30469:SF15">
    <property type="entry name" value="HLYD FAMILY OF SECRETION PROTEINS"/>
    <property type="match status" value="1"/>
</dbReference>
<evidence type="ECO:0000313" key="3">
    <source>
        <dbReference type="EMBL" id="GAA6167055.1"/>
    </source>
</evidence>
<evidence type="ECO:0000256" key="1">
    <source>
        <dbReference type="ARBA" id="ARBA00009477"/>
    </source>
</evidence>
<dbReference type="PANTHER" id="PTHR30469">
    <property type="entry name" value="MULTIDRUG RESISTANCE PROTEIN MDTA"/>
    <property type="match status" value="1"/>
</dbReference>
<sequence length="285" mass="31685">MAIESSLTKTMANNAVIFLAIIFYCHSGMAQSQIPPLDCVINPYQTIELSSPVSGVLKEISVQHADYLEKGDVVAHLISDVELASVTLALARAEINSEISVNKVNHKFDLRRKERIDSLYNNNVSFDAKDQADREYHLSKWRLKQAQDLQHVRALELERAKQQLEQKTIRSPIDGFVTKTYLNVGEYVDEQAVVRLAQLNPLKVKVIVPLQFYSSITPEQIANVFPESAPDTPLKAHVLSVDPMADAASGTFGIELTLENSDFEILAGQKCLIHLSESAVKSVAR</sequence>
<feature type="domain" description="CzcB-like barrel-sandwich hybrid" evidence="2">
    <location>
        <begin position="46"/>
        <end position="194"/>
    </location>
</feature>
<dbReference type="InterPro" id="IPR006143">
    <property type="entry name" value="RND_pump_MFP"/>
</dbReference>
<name>A0ABQ0A648_9GAMM</name>
<dbReference type="SUPFAM" id="SSF111369">
    <property type="entry name" value="HlyD-like secretion proteins"/>
    <property type="match status" value="1"/>
</dbReference>
<organism evidence="3 4">
    <name type="scientific">Sessilibacter corallicola</name>
    <dbReference type="NCBI Taxonomy" id="2904075"/>
    <lineage>
        <taxon>Bacteria</taxon>
        <taxon>Pseudomonadati</taxon>
        <taxon>Pseudomonadota</taxon>
        <taxon>Gammaproteobacteria</taxon>
        <taxon>Cellvibrionales</taxon>
        <taxon>Cellvibrionaceae</taxon>
        <taxon>Sessilibacter</taxon>
    </lineage>
</organism>
<dbReference type="Gene3D" id="2.40.30.170">
    <property type="match status" value="1"/>
</dbReference>
<dbReference type="Gene3D" id="1.10.287.470">
    <property type="entry name" value="Helix hairpin bin"/>
    <property type="match status" value="1"/>
</dbReference>
<accession>A0ABQ0A648</accession>
<dbReference type="EMBL" id="BAABWN010000002">
    <property type="protein sequence ID" value="GAA6167055.1"/>
    <property type="molecule type" value="Genomic_DNA"/>
</dbReference>
<protein>
    <recommendedName>
        <fullName evidence="2">CzcB-like barrel-sandwich hybrid domain-containing protein</fullName>
    </recommendedName>
</protein>
<keyword evidence="4" id="KW-1185">Reference proteome</keyword>
<evidence type="ECO:0000259" key="2">
    <source>
        <dbReference type="Pfam" id="PF25973"/>
    </source>
</evidence>
<dbReference type="NCBIfam" id="TIGR01730">
    <property type="entry name" value="RND_mfp"/>
    <property type="match status" value="1"/>
</dbReference>
<dbReference type="Proteomes" id="UP001465153">
    <property type="component" value="Unassembled WGS sequence"/>
</dbReference>
<dbReference type="RefSeq" id="WP_353301795.1">
    <property type="nucleotide sequence ID" value="NZ_BAABWN010000002.1"/>
</dbReference>
<dbReference type="InterPro" id="IPR058647">
    <property type="entry name" value="BSH_CzcB-like"/>
</dbReference>
<comment type="similarity">
    <text evidence="1">Belongs to the membrane fusion protein (MFP) (TC 8.A.1) family.</text>
</comment>
<dbReference type="Pfam" id="PF25973">
    <property type="entry name" value="BSH_CzcB"/>
    <property type="match status" value="1"/>
</dbReference>
<comment type="caution">
    <text evidence="3">The sequence shown here is derived from an EMBL/GenBank/DDBJ whole genome shotgun (WGS) entry which is preliminary data.</text>
</comment>
<proteinExistence type="inferred from homology"/>
<gene>
    <name evidence="3" type="ORF">NBRC116591_08650</name>
</gene>
<reference evidence="3 4" key="1">
    <citation type="submission" date="2024-04" db="EMBL/GenBank/DDBJ databases">
        <title>Draft genome sequence of Sessilibacter corallicola NBRC 116591.</title>
        <authorList>
            <person name="Miyakawa T."/>
            <person name="Kusuya Y."/>
            <person name="Miura T."/>
        </authorList>
    </citation>
    <scope>NUCLEOTIDE SEQUENCE [LARGE SCALE GENOMIC DNA]</scope>
    <source>
        <strain evidence="3 4">KU-00831-HH</strain>
    </source>
</reference>
<evidence type="ECO:0000313" key="4">
    <source>
        <dbReference type="Proteomes" id="UP001465153"/>
    </source>
</evidence>